<name>A0A6N2B7S2_SOLCI</name>
<evidence type="ECO:0000256" key="2">
    <source>
        <dbReference type="ARBA" id="ARBA00022763"/>
    </source>
</evidence>
<accession>A0A6N2B7S2</accession>
<dbReference type="Gene3D" id="3.40.50.10190">
    <property type="entry name" value="BRCT domain"/>
    <property type="match status" value="2"/>
</dbReference>
<dbReference type="GO" id="GO:0006974">
    <property type="term" value="P:DNA damage response"/>
    <property type="evidence" value="ECO:0007669"/>
    <property type="project" value="UniProtKB-KW"/>
</dbReference>
<evidence type="ECO:0000256" key="1">
    <source>
        <dbReference type="ARBA" id="ARBA00004123"/>
    </source>
</evidence>
<gene>
    <name evidence="5" type="ORF">EJD97_019097</name>
</gene>
<dbReference type="CDD" id="cd18432">
    <property type="entry name" value="BRCT_PAXIP1_rpt6_like"/>
    <property type="match status" value="1"/>
</dbReference>
<dbReference type="PANTHER" id="PTHR23196:SF8">
    <property type="entry name" value="N-ACETYLTRANSFERASE"/>
    <property type="match status" value="1"/>
</dbReference>
<dbReference type="InterPro" id="IPR036420">
    <property type="entry name" value="BRCT_dom_sf"/>
</dbReference>
<dbReference type="SUPFAM" id="SSF52113">
    <property type="entry name" value="BRCT domain"/>
    <property type="match status" value="2"/>
</dbReference>
<comment type="subcellular location">
    <subcellularLocation>
        <location evidence="1">Nucleus</location>
    </subcellularLocation>
</comment>
<feature type="domain" description="BRCT" evidence="4">
    <location>
        <begin position="439"/>
        <end position="522"/>
    </location>
</feature>
<dbReference type="PANTHER" id="PTHR23196">
    <property type="entry name" value="PAX TRANSCRIPTION ACTIVATION DOMAIN INTERACTING PROTEIN"/>
    <property type="match status" value="1"/>
</dbReference>
<evidence type="ECO:0000259" key="4">
    <source>
        <dbReference type="PROSITE" id="PS50172"/>
    </source>
</evidence>
<dbReference type="InterPro" id="IPR016181">
    <property type="entry name" value="Acyl_CoA_acyltransferase"/>
</dbReference>
<keyword evidence="2" id="KW-0227">DNA damage</keyword>
<organism evidence="5">
    <name type="scientific">Solanum chilense</name>
    <name type="common">Tomato</name>
    <name type="synonym">Lycopersicon chilense</name>
    <dbReference type="NCBI Taxonomy" id="4083"/>
    <lineage>
        <taxon>Eukaryota</taxon>
        <taxon>Viridiplantae</taxon>
        <taxon>Streptophyta</taxon>
        <taxon>Embryophyta</taxon>
        <taxon>Tracheophyta</taxon>
        <taxon>Spermatophyta</taxon>
        <taxon>Magnoliopsida</taxon>
        <taxon>eudicotyledons</taxon>
        <taxon>Gunneridae</taxon>
        <taxon>Pentapetalae</taxon>
        <taxon>asterids</taxon>
        <taxon>lamiids</taxon>
        <taxon>Solanales</taxon>
        <taxon>Solanaceae</taxon>
        <taxon>Solanoideae</taxon>
        <taxon>Solaneae</taxon>
        <taxon>Solanum</taxon>
        <taxon>Solanum subgen. Lycopersicon</taxon>
    </lineage>
</organism>
<dbReference type="Pfam" id="PF16589">
    <property type="entry name" value="BRCT_2"/>
    <property type="match status" value="1"/>
</dbReference>
<proteinExistence type="predicted"/>
<comment type="caution">
    <text evidence="5">The sequence shown here is derived from an EMBL/GenBank/DDBJ whole genome shotgun (WGS) entry which is preliminary data.</text>
</comment>
<dbReference type="GO" id="GO:0005634">
    <property type="term" value="C:nucleus"/>
    <property type="evidence" value="ECO:0007669"/>
    <property type="project" value="UniProtKB-SubCell"/>
</dbReference>
<sequence length="640" mass="70597">MAPKKPSSSPIPIGNCEVVVEAGKFTSELNENSLNISLSKNVKVKISVVDGGNHSEESRNPIEYDENGNYCFVLINPKDDDGKTKSLLQEVLSIYSKELPAMNYAANTGKESQFLERCVSNGKYCTLVLKTKDDIDPEEVIAAITYQIIPADMQFAEVPIAAVKSVYQLKGIGYSIYLELRKRLRHVGVRTVLCWGDKESEGFWLKQGFSVIGQVDTKGRARKLPIKADIRKALCFPGGSNLMISHFNKDNLHSSAVYLNLKFPLKPLREDCQSPILQEQRDTLSEGNNHSPGRSQATKTMGSNYYDCQDFQPGDGAVGSSKHGHIGFNEMESQTLLKKCSCSASESNKRTWETSHTCVKSKKIKGGHQTDCDLHSKDISLESVSGNNFSAISKSKCQVGITPKDHLTSHFLEKNAVEATADNLTYEGNSSRVISSRGTNFRIMLMNIADDSKKANLTKIIGDLGGDVTADGSSSTHVVTGKVRKTLNFCSALCSGAWILSPNWLKESFRNGKFLDEMPFILRDEDYELKYRSALKRAVLRAKAYPQALLKGYDICLATHVHPPVGTLSAIVKSAGGNVIRGLNQVKDECKTIFVACEEDMDEALSAVKKGIWTFSSDWFMNCIMKQELDLGAPQFAECL</sequence>
<reference evidence="5" key="1">
    <citation type="submission" date="2019-05" db="EMBL/GenBank/DDBJ databases">
        <title>The de novo reference genome and transcriptome assemblies of the wild tomato species Solanum chilense.</title>
        <authorList>
            <person name="Stam R."/>
            <person name="Nosenko T."/>
            <person name="Hoerger A.C."/>
            <person name="Stephan W."/>
            <person name="Seidel M.A."/>
            <person name="Kuhn J.M.M."/>
            <person name="Haberer G."/>
            <person name="Tellier A."/>
        </authorList>
    </citation>
    <scope>NUCLEOTIDE SEQUENCE</scope>
    <source>
        <tissue evidence="5">Mature leaves</tissue>
    </source>
</reference>
<protein>
    <recommendedName>
        <fullName evidence="4">BRCT domain-containing protein</fullName>
    </recommendedName>
</protein>
<dbReference type="CDD" id="cd17744">
    <property type="entry name" value="BRCT_MDC1_rpt1"/>
    <property type="match status" value="1"/>
</dbReference>
<dbReference type="Pfam" id="PF16770">
    <property type="entry name" value="RTT107_BRCT_5"/>
    <property type="match status" value="1"/>
</dbReference>
<evidence type="ECO:0000256" key="3">
    <source>
        <dbReference type="ARBA" id="ARBA00023242"/>
    </source>
</evidence>
<dbReference type="SMART" id="SM00292">
    <property type="entry name" value="BRCT"/>
    <property type="match status" value="2"/>
</dbReference>
<keyword evidence="3" id="KW-0539">Nucleus</keyword>
<dbReference type="AlphaFoldDB" id="A0A6N2B7S2"/>
<dbReference type="InterPro" id="IPR051579">
    <property type="entry name" value="DDR_Transcriptional_Reg"/>
</dbReference>
<feature type="domain" description="BRCT" evidence="4">
    <location>
        <begin position="545"/>
        <end position="629"/>
    </location>
</feature>
<dbReference type="EMBL" id="RXGB01005346">
    <property type="protein sequence ID" value="TMW88043.1"/>
    <property type="molecule type" value="Genomic_DNA"/>
</dbReference>
<evidence type="ECO:0000313" key="5">
    <source>
        <dbReference type="EMBL" id="TMW88043.1"/>
    </source>
</evidence>
<dbReference type="SUPFAM" id="SSF55729">
    <property type="entry name" value="Acyl-CoA N-acyltransferases (Nat)"/>
    <property type="match status" value="1"/>
</dbReference>
<dbReference type="Gene3D" id="3.40.630.30">
    <property type="match status" value="1"/>
</dbReference>
<dbReference type="PROSITE" id="PS50172">
    <property type="entry name" value="BRCT"/>
    <property type="match status" value="2"/>
</dbReference>
<dbReference type="InterPro" id="IPR001357">
    <property type="entry name" value="BRCT_dom"/>
</dbReference>